<name>A0ACC3NC33_9PEZI</name>
<sequence length="498" mass="55063">MRSWVAALTLTLLYWTTAINANFGIDYHAKRAYFNFQPDRESQYVFALNAAANGDLYFHMSGPVGHTWLGMGIGNEMKDSLMIIAYPTSDGLKTTISVRLGSGHTEPVYTPDFEVVKIYNDTYAPFANTVTHQGTGAIIAHAMCRNCSQWVTGSLDTRSTSQPFIFALGPREQFRSDSPEASIPRHAVYGKYTMDMTKATNYTGWYGRVPGPNIPDFTFPPDDTAFANYATSPVYGVRTMNNPMPTVHAALMCVAFVVIFPLGAVVMRFLKQALWHAAIQVVGFVAVLAGFGAAVTVAKQYNKSKEYRSAHQVIGLIVLAGLFIQLGLGLVHHAMYVRTNKPTPMGRIHFFLGPIIILLGIINGGVGFDFARNNHLKIPYGILVAAIALVFIGALGCQMFCRSRRKYKPEPEALQYPGFAAKGYSDFELSRQPTFGEQPPMPYEPPTPYSPTGPYSSNSPFTTTAPYTPLSAYTPITPRTWKKEDITNWPQAPFKDYD</sequence>
<keyword evidence="2" id="KW-1185">Reference proteome</keyword>
<dbReference type="EMBL" id="JAUTXU010000057">
    <property type="protein sequence ID" value="KAK3714137.1"/>
    <property type="molecule type" value="Genomic_DNA"/>
</dbReference>
<evidence type="ECO:0000313" key="2">
    <source>
        <dbReference type="Proteomes" id="UP001281147"/>
    </source>
</evidence>
<evidence type="ECO:0000313" key="1">
    <source>
        <dbReference type="EMBL" id="KAK3714137.1"/>
    </source>
</evidence>
<comment type="caution">
    <text evidence="1">The sequence shown here is derived from an EMBL/GenBank/DDBJ whole genome shotgun (WGS) entry which is preliminary data.</text>
</comment>
<accession>A0ACC3NC33</accession>
<dbReference type="Proteomes" id="UP001281147">
    <property type="component" value="Unassembled WGS sequence"/>
</dbReference>
<reference evidence="1" key="1">
    <citation type="submission" date="2023-07" db="EMBL/GenBank/DDBJ databases">
        <title>Black Yeasts Isolated from many extreme environments.</title>
        <authorList>
            <person name="Coleine C."/>
            <person name="Stajich J.E."/>
            <person name="Selbmann L."/>
        </authorList>
    </citation>
    <scope>NUCLEOTIDE SEQUENCE</scope>
    <source>
        <strain evidence="1">CCFEE 5714</strain>
    </source>
</reference>
<proteinExistence type="predicted"/>
<protein>
    <submittedName>
        <fullName evidence="1">Uncharacterized protein</fullName>
    </submittedName>
</protein>
<organism evidence="1 2">
    <name type="scientific">Vermiconidia calcicola</name>
    <dbReference type="NCBI Taxonomy" id="1690605"/>
    <lineage>
        <taxon>Eukaryota</taxon>
        <taxon>Fungi</taxon>
        <taxon>Dikarya</taxon>
        <taxon>Ascomycota</taxon>
        <taxon>Pezizomycotina</taxon>
        <taxon>Dothideomycetes</taxon>
        <taxon>Dothideomycetidae</taxon>
        <taxon>Mycosphaerellales</taxon>
        <taxon>Extremaceae</taxon>
        <taxon>Vermiconidia</taxon>
    </lineage>
</organism>
<gene>
    <name evidence="1" type="ORF">LTR37_007939</name>
</gene>